<feature type="transmembrane region" description="Helical" evidence="1">
    <location>
        <begin position="58"/>
        <end position="77"/>
    </location>
</feature>
<accession>A0ABV5Z026</accession>
<name>A0ABV5Z026_9ACTN</name>
<keyword evidence="1" id="KW-1133">Transmembrane helix</keyword>
<dbReference type="Proteomes" id="UP001589627">
    <property type="component" value="Unassembled WGS sequence"/>
</dbReference>
<gene>
    <name evidence="2" type="ORF">ACFFNX_48880</name>
</gene>
<protein>
    <recommendedName>
        <fullName evidence="4">DUF418 domain-containing protein</fullName>
    </recommendedName>
</protein>
<proteinExistence type="predicted"/>
<keyword evidence="1" id="KW-0812">Transmembrane</keyword>
<evidence type="ECO:0000313" key="3">
    <source>
        <dbReference type="Proteomes" id="UP001589627"/>
    </source>
</evidence>
<dbReference type="EMBL" id="JBHLZP010000919">
    <property type="protein sequence ID" value="MFB9840091.1"/>
    <property type="molecule type" value="Genomic_DNA"/>
</dbReference>
<evidence type="ECO:0008006" key="4">
    <source>
        <dbReference type="Google" id="ProtNLM"/>
    </source>
</evidence>
<sequence length="102" mass="11258">MRWSREPSLPLRRCPARHLERRGQGGARRYAGFALIGAAQGAAGLFMVLAAGTPACASWPWIAASVALHVVYTALLARSYELGDFNQVYPLARGVRRRHRAR</sequence>
<dbReference type="RefSeq" id="WP_378213306.1">
    <property type="nucleotide sequence ID" value="NZ_JBHLZP010000919.1"/>
</dbReference>
<organism evidence="2 3">
    <name type="scientific">Actinoallomurus acaciae</name>
    <dbReference type="NCBI Taxonomy" id="502577"/>
    <lineage>
        <taxon>Bacteria</taxon>
        <taxon>Bacillati</taxon>
        <taxon>Actinomycetota</taxon>
        <taxon>Actinomycetes</taxon>
        <taxon>Streptosporangiales</taxon>
        <taxon>Thermomonosporaceae</taxon>
        <taxon>Actinoallomurus</taxon>
    </lineage>
</organism>
<evidence type="ECO:0000313" key="2">
    <source>
        <dbReference type="EMBL" id="MFB9840091.1"/>
    </source>
</evidence>
<reference evidence="2 3" key="1">
    <citation type="submission" date="2024-09" db="EMBL/GenBank/DDBJ databases">
        <authorList>
            <person name="Sun Q."/>
            <person name="Mori K."/>
        </authorList>
    </citation>
    <scope>NUCLEOTIDE SEQUENCE [LARGE SCALE GENOMIC DNA]</scope>
    <source>
        <strain evidence="2 3">TBRC 0563</strain>
    </source>
</reference>
<keyword evidence="3" id="KW-1185">Reference proteome</keyword>
<evidence type="ECO:0000256" key="1">
    <source>
        <dbReference type="SAM" id="Phobius"/>
    </source>
</evidence>
<comment type="caution">
    <text evidence="2">The sequence shown here is derived from an EMBL/GenBank/DDBJ whole genome shotgun (WGS) entry which is preliminary data.</text>
</comment>
<keyword evidence="1" id="KW-0472">Membrane</keyword>
<feature type="transmembrane region" description="Helical" evidence="1">
    <location>
        <begin position="30"/>
        <end position="52"/>
    </location>
</feature>